<dbReference type="InterPro" id="IPR049043">
    <property type="entry name" value="WHD_RIOX1"/>
</dbReference>
<dbReference type="InterPro" id="IPR003347">
    <property type="entry name" value="JmjC_dom"/>
</dbReference>
<comment type="cofactor">
    <cofactor evidence="13">
        <name>Fe(2+)</name>
        <dbReference type="ChEBI" id="CHEBI:29033"/>
    </cofactor>
    <text evidence="13">Binds 1 Fe(2+) ion per subunit.</text>
</comment>
<evidence type="ECO:0000256" key="13">
    <source>
        <dbReference type="RuleBase" id="RU366061"/>
    </source>
</evidence>
<evidence type="ECO:0000256" key="11">
    <source>
        <dbReference type="ARBA" id="ARBA00023242"/>
    </source>
</evidence>
<evidence type="ECO:0000256" key="9">
    <source>
        <dbReference type="ARBA" id="ARBA00023015"/>
    </source>
</evidence>
<dbReference type="GO" id="GO:0032453">
    <property type="term" value="F:histone H3K4 demethylase activity"/>
    <property type="evidence" value="ECO:0007669"/>
    <property type="project" value="TreeGrafter"/>
</dbReference>
<dbReference type="Pfam" id="PF21233">
    <property type="entry name" value="WHD_RIOX1"/>
    <property type="match status" value="1"/>
</dbReference>
<dbReference type="Proteomes" id="UP001152747">
    <property type="component" value="Unassembled WGS sequence"/>
</dbReference>
<keyword evidence="3" id="KW-0678">Repressor</keyword>
<feature type="compositionally biased region" description="Acidic residues" evidence="14">
    <location>
        <begin position="239"/>
        <end position="263"/>
    </location>
</feature>
<dbReference type="EC" id="1.14.11.27" evidence="13"/>
<keyword evidence="8 13" id="KW-0408">Iron</keyword>
<reference evidence="16" key="1">
    <citation type="submission" date="2022-11" db="EMBL/GenBank/DDBJ databases">
        <authorList>
            <person name="Kikuchi T."/>
        </authorList>
    </citation>
    <scope>NUCLEOTIDE SEQUENCE</scope>
    <source>
        <strain evidence="16">PS1010</strain>
    </source>
</reference>
<keyword evidence="7 13" id="KW-0560">Oxidoreductase</keyword>
<keyword evidence="9 13" id="KW-0805">Transcription regulation</keyword>
<keyword evidence="6 13" id="KW-0223">Dioxygenase</keyword>
<feature type="region of interest" description="Disordered" evidence="14">
    <location>
        <begin position="170"/>
        <end position="220"/>
    </location>
</feature>
<dbReference type="Gene3D" id="2.60.120.650">
    <property type="entry name" value="Cupin"/>
    <property type="match status" value="1"/>
</dbReference>
<evidence type="ECO:0000313" key="17">
    <source>
        <dbReference type="Proteomes" id="UP001152747"/>
    </source>
</evidence>
<evidence type="ECO:0000256" key="1">
    <source>
        <dbReference type="ARBA" id="ARBA00004123"/>
    </source>
</evidence>
<keyword evidence="11 13" id="KW-0539">Nucleus</keyword>
<evidence type="ECO:0000256" key="14">
    <source>
        <dbReference type="SAM" id="MobiDB-lite"/>
    </source>
</evidence>
<dbReference type="FunFam" id="3.90.930.40:FF:000001">
    <property type="entry name" value="ribosomal oxygenase 1 isoform X1"/>
    <property type="match status" value="1"/>
</dbReference>
<feature type="domain" description="JmjC" evidence="15">
    <location>
        <begin position="414"/>
        <end position="558"/>
    </location>
</feature>
<dbReference type="AlphaFoldDB" id="A0A9P1IB98"/>
<feature type="region of interest" description="Disordered" evidence="14">
    <location>
        <begin position="68"/>
        <end position="107"/>
    </location>
</feature>
<evidence type="ECO:0000256" key="6">
    <source>
        <dbReference type="ARBA" id="ARBA00022964"/>
    </source>
</evidence>
<dbReference type="Gene3D" id="1.10.10.1500">
    <property type="entry name" value="JmjC domain-containing ribosomal oxygenase (ROX), dimer domain"/>
    <property type="match status" value="1"/>
</dbReference>
<feature type="compositionally biased region" description="Acidic residues" evidence="14">
    <location>
        <begin position="175"/>
        <end position="214"/>
    </location>
</feature>
<name>A0A9P1IB98_9PELO</name>
<evidence type="ECO:0000256" key="5">
    <source>
        <dbReference type="ARBA" id="ARBA00022853"/>
    </source>
</evidence>
<dbReference type="SUPFAM" id="SSF51197">
    <property type="entry name" value="Clavaminate synthase-like"/>
    <property type="match status" value="1"/>
</dbReference>
<dbReference type="GO" id="GO:0005730">
    <property type="term" value="C:nucleolus"/>
    <property type="evidence" value="ECO:0007669"/>
    <property type="project" value="TreeGrafter"/>
</dbReference>
<evidence type="ECO:0000256" key="12">
    <source>
        <dbReference type="ARBA" id="ARBA00047915"/>
    </source>
</evidence>
<comment type="subcellular location">
    <subcellularLocation>
        <location evidence="1 13">Nucleus</location>
    </subcellularLocation>
</comment>
<evidence type="ECO:0000313" key="16">
    <source>
        <dbReference type="EMBL" id="CAI5441766.1"/>
    </source>
</evidence>
<evidence type="ECO:0000256" key="7">
    <source>
        <dbReference type="ARBA" id="ARBA00023002"/>
    </source>
</evidence>
<comment type="caution">
    <text evidence="16">The sequence shown here is derived from an EMBL/GenBank/DDBJ whole genome shotgun (WGS) entry which is preliminary data.</text>
</comment>
<keyword evidence="5" id="KW-0156">Chromatin regulator</keyword>
<dbReference type="GO" id="GO:0005506">
    <property type="term" value="F:iron ion binding"/>
    <property type="evidence" value="ECO:0007669"/>
    <property type="project" value="UniProtKB-UniRule"/>
</dbReference>
<comment type="function">
    <text evidence="13">Oxygenase that can act as both a histone lysine demethylase and a ribosomal histidine hydroxylase.</text>
</comment>
<comment type="catalytic activity">
    <reaction evidence="12 13">
        <text>N(6),N(6)-dimethyl-L-lysyl(36)-[histone H3] + 2 2-oxoglutarate + 2 O2 = L-lysyl(36)-[histone H3] + 2 formaldehyde + 2 succinate + 2 CO2</text>
        <dbReference type="Rhea" id="RHEA:42032"/>
        <dbReference type="Rhea" id="RHEA-COMP:9785"/>
        <dbReference type="Rhea" id="RHEA-COMP:9787"/>
        <dbReference type="ChEBI" id="CHEBI:15379"/>
        <dbReference type="ChEBI" id="CHEBI:16526"/>
        <dbReference type="ChEBI" id="CHEBI:16810"/>
        <dbReference type="ChEBI" id="CHEBI:16842"/>
        <dbReference type="ChEBI" id="CHEBI:29969"/>
        <dbReference type="ChEBI" id="CHEBI:30031"/>
        <dbReference type="ChEBI" id="CHEBI:61976"/>
        <dbReference type="EC" id="1.14.11.27"/>
    </reaction>
</comment>
<feature type="region of interest" description="Disordered" evidence="14">
    <location>
        <begin position="235"/>
        <end position="263"/>
    </location>
</feature>
<evidence type="ECO:0000256" key="8">
    <source>
        <dbReference type="ARBA" id="ARBA00023004"/>
    </source>
</evidence>
<dbReference type="GO" id="GO:0140680">
    <property type="term" value="F:histone H3K36me/H3K36me2 demethylase activity"/>
    <property type="evidence" value="ECO:0007669"/>
    <property type="project" value="UniProtKB-EC"/>
</dbReference>
<accession>A0A9P1IB98</accession>
<dbReference type="EMBL" id="CANHGI010000002">
    <property type="protein sequence ID" value="CAI5441766.1"/>
    <property type="molecule type" value="Genomic_DNA"/>
</dbReference>
<evidence type="ECO:0000256" key="4">
    <source>
        <dbReference type="ARBA" id="ARBA00022723"/>
    </source>
</evidence>
<evidence type="ECO:0000256" key="2">
    <source>
        <dbReference type="ARBA" id="ARBA00010309"/>
    </source>
</evidence>
<dbReference type="PANTHER" id="PTHR13096:SF8">
    <property type="entry name" value="RIBOSOMAL OXYGENASE 1"/>
    <property type="match status" value="1"/>
</dbReference>
<gene>
    <name evidence="16" type="ORF">CAMP_LOCUS4403</name>
</gene>
<proteinExistence type="inferred from homology"/>
<organism evidence="16 17">
    <name type="scientific">Caenorhabditis angaria</name>
    <dbReference type="NCBI Taxonomy" id="860376"/>
    <lineage>
        <taxon>Eukaryota</taxon>
        <taxon>Metazoa</taxon>
        <taxon>Ecdysozoa</taxon>
        <taxon>Nematoda</taxon>
        <taxon>Chromadorea</taxon>
        <taxon>Rhabditida</taxon>
        <taxon>Rhabditina</taxon>
        <taxon>Rhabditomorpha</taxon>
        <taxon>Rhabditoidea</taxon>
        <taxon>Rhabditidae</taxon>
        <taxon>Peloderinae</taxon>
        <taxon>Caenorhabditis</taxon>
    </lineage>
</organism>
<evidence type="ECO:0000256" key="3">
    <source>
        <dbReference type="ARBA" id="ARBA00022491"/>
    </source>
</evidence>
<feature type="compositionally biased region" description="Polar residues" evidence="14">
    <location>
        <begin position="71"/>
        <end position="82"/>
    </location>
</feature>
<dbReference type="PROSITE" id="PS51184">
    <property type="entry name" value="JMJC"/>
    <property type="match status" value="1"/>
</dbReference>
<evidence type="ECO:0000256" key="10">
    <source>
        <dbReference type="ARBA" id="ARBA00023163"/>
    </source>
</evidence>
<dbReference type="Gene3D" id="3.90.930.40">
    <property type="match status" value="1"/>
</dbReference>
<dbReference type="InterPro" id="IPR039994">
    <property type="entry name" value="NO66-like"/>
</dbReference>
<dbReference type="OrthoDB" id="425950at2759"/>
<dbReference type="PANTHER" id="PTHR13096">
    <property type="entry name" value="MINA53 MYC INDUCED NUCLEAR ANTIGEN"/>
    <property type="match status" value="1"/>
</dbReference>
<protein>
    <recommendedName>
        <fullName evidence="13">Bifunctional lysine-specific demethylase and histidyl-hydroxylase</fullName>
        <ecNumber evidence="13">1.14.11.27</ecNumber>
    </recommendedName>
</protein>
<dbReference type="Pfam" id="PF08007">
    <property type="entry name" value="JmjC_2"/>
    <property type="match status" value="1"/>
</dbReference>
<evidence type="ECO:0000259" key="15">
    <source>
        <dbReference type="PROSITE" id="PS51184"/>
    </source>
</evidence>
<sequence>MVRANRSKSEKHVVLTSPPVSARKSDRWSAIESGDYQSASQVHYKTPGTPHPKFDKAYKIQRLSDGFQVNRVLSNPTPSTNPKKNKRSSEQQVEQPAQPSKKKQKRLLEDTIILNDSPLRKSMAASKKSVNNLNITHTRPSQQVIELDDESDEDDIVRVNSNGSTYERTVVFDKDVEEGEELENEDEEEMEGLDSDEDDEEEDEEELEEEEIDESEMRIDPKDIANVCCENEHCHEGMDDASDEDEEEMEDEGESDVSEMDAESDEEAFIIRDKTVVIAANQKDKTKKKGKSMLTTILKSSKIDFDDFPFSDVDSTVTASKAFSFMISGCDVQTFFGQFYQQNALVISRKNANYYGNLFSTSRFVELIENKHLEYGTNINVAEYKNGVRTTLNGQGKVYAQIIKQHLNALRSVQLVNPQTFDDRIWYFCEVLQELFGCFVGANTYLTPAGSSGFAPHWDEIDAFLLQVEGRKYWRVWAPQNDSEELPLESSGNFNEEDMKKRKPVFEGWIESGDMLYIPRGFIHQAKTDENVHSLHVTISTGRRWSFTDLMEKVVPQAITSLSTVRSKLRRGLPIGLLDMGGVLDINYPLSEQYADQFQIVLDRHMSMLRNFIADQAMDSAVDMMGKEFMKQALPPRLTDEEKKYSVVGASEDILGDDLVEFNKNTKIRFVRRHTQRLVMESEEECFIAHRMTNSRLFEGRPEETVEFSFEAIGVYTHLYDAYPEWRTLDELFTSKDTEDVPRKTQLAAVQKLFQIGVLLVKN</sequence>
<comment type="similarity">
    <text evidence="2">Belongs to the ROX family. NO66 subfamily.</text>
</comment>
<keyword evidence="10 13" id="KW-0804">Transcription</keyword>
<feature type="region of interest" description="Disordered" evidence="14">
    <location>
        <begin position="1"/>
        <end position="54"/>
    </location>
</feature>
<keyword evidence="17" id="KW-1185">Reference proteome</keyword>
<keyword evidence="4 13" id="KW-0479">Metal-binding</keyword>